<feature type="domain" description="HD" evidence="1">
    <location>
        <begin position="11"/>
        <end position="105"/>
    </location>
</feature>
<reference evidence="2 3" key="1">
    <citation type="submission" date="2018-08" db="EMBL/GenBank/DDBJ databases">
        <title>A genome reference for cultivated species of the human gut microbiota.</title>
        <authorList>
            <person name="Zou Y."/>
            <person name="Xue W."/>
            <person name="Luo G."/>
        </authorList>
    </citation>
    <scope>NUCLEOTIDE SEQUENCE [LARGE SCALE GENOMIC DNA]</scope>
    <source>
        <strain evidence="2 3">AF31-28B-AC</strain>
    </source>
</reference>
<dbReference type="SUPFAM" id="SSF109604">
    <property type="entry name" value="HD-domain/PDEase-like"/>
    <property type="match status" value="1"/>
</dbReference>
<dbReference type="Pfam" id="PF01966">
    <property type="entry name" value="HD"/>
    <property type="match status" value="1"/>
</dbReference>
<dbReference type="InterPro" id="IPR003607">
    <property type="entry name" value="HD/PDEase_dom"/>
</dbReference>
<protein>
    <submittedName>
        <fullName evidence="2">HD domain-containing protein</fullName>
    </submittedName>
</protein>
<dbReference type="EMBL" id="QRQK01000027">
    <property type="protein sequence ID" value="RHM94368.1"/>
    <property type="molecule type" value="Genomic_DNA"/>
</dbReference>
<dbReference type="InterPro" id="IPR006674">
    <property type="entry name" value="HD_domain"/>
</dbReference>
<evidence type="ECO:0000313" key="2">
    <source>
        <dbReference type="EMBL" id="RHM94368.1"/>
    </source>
</evidence>
<dbReference type="AlphaFoldDB" id="A0A415SZC2"/>
<evidence type="ECO:0000313" key="3">
    <source>
        <dbReference type="Proteomes" id="UP000285109"/>
    </source>
</evidence>
<accession>A0A415SZC2</accession>
<proteinExistence type="predicted"/>
<name>A0A415SZC2_9BACT</name>
<sequence>MVAYNAGDPKRIQHLIKVHYFARMIGLAEHVDEAAQLILEAAAIAHDIGIRICEQKYGVCDGKHQEQEGPAEARKLLTDMGTFSEAQIERICWLVGHHHTYDSITGIDYQILVEADFLVNIYEDNLPVDAICKVREKIFKTSAGRALLDTMFGVENNTL</sequence>
<gene>
    <name evidence="2" type="ORF">DWZ34_12750</name>
</gene>
<dbReference type="Proteomes" id="UP000285109">
    <property type="component" value="Unassembled WGS sequence"/>
</dbReference>
<organism evidence="2 3">
    <name type="scientific">Phocaeicola plebeius</name>
    <dbReference type="NCBI Taxonomy" id="310297"/>
    <lineage>
        <taxon>Bacteria</taxon>
        <taxon>Pseudomonadati</taxon>
        <taxon>Bacteroidota</taxon>
        <taxon>Bacteroidia</taxon>
        <taxon>Bacteroidales</taxon>
        <taxon>Bacteroidaceae</taxon>
        <taxon>Phocaeicola</taxon>
    </lineage>
</organism>
<comment type="caution">
    <text evidence="2">The sequence shown here is derived from an EMBL/GenBank/DDBJ whole genome shotgun (WGS) entry which is preliminary data.</text>
</comment>
<evidence type="ECO:0000259" key="1">
    <source>
        <dbReference type="Pfam" id="PF01966"/>
    </source>
</evidence>
<dbReference type="Gene3D" id="1.10.3210.10">
    <property type="entry name" value="Hypothetical protein af1432"/>
    <property type="match status" value="1"/>
</dbReference>
<dbReference type="CDD" id="cd00077">
    <property type="entry name" value="HDc"/>
    <property type="match status" value="1"/>
</dbReference>